<dbReference type="EMBL" id="CM023484">
    <property type="protein sequence ID" value="KAH6934570.1"/>
    <property type="molecule type" value="Genomic_DNA"/>
</dbReference>
<proteinExistence type="predicted"/>
<protein>
    <submittedName>
        <fullName evidence="1">Uncharacterized protein</fullName>
    </submittedName>
</protein>
<evidence type="ECO:0000313" key="2">
    <source>
        <dbReference type="Proteomes" id="UP000821845"/>
    </source>
</evidence>
<dbReference type="Proteomes" id="UP000821845">
    <property type="component" value="Chromosome 4"/>
</dbReference>
<gene>
    <name evidence="1" type="ORF">HPB50_025435</name>
</gene>
<name>A0ACB7SIP0_HYAAI</name>
<accession>A0ACB7SIP0</accession>
<comment type="caution">
    <text evidence="1">The sequence shown here is derived from an EMBL/GenBank/DDBJ whole genome shotgun (WGS) entry which is preliminary data.</text>
</comment>
<reference evidence="1" key="1">
    <citation type="submission" date="2020-05" db="EMBL/GenBank/DDBJ databases">
        <title>Large-scale comparative analyses of tick genomes elucidate their genetic diversity and vector capacities.</title>
        <authorList>
            <person name="Jia N."/>
            <person name="Wang J."/>
            <person name="Shi W."/>
            <person name="Du L."/>
            <person name="Sun Y."/>
            <person name="Zhan W."/>
            <person name="Jiang J."/>
            <person name="Wang Q."/>
            <person name="Zhang B."/>
            <person name="Ji P."/>
            <person name="Sakyi L.B."/>
            <person name="Cui X."/>
            <person name="Yuan T."/>
            <person name="Jiang B."/>
            <person name="Yang W."/>
            <person name="Lam T.T.-Y."/>
            <person name="Chang Q."/>
            <person name="Ding S."/>
            <person name="Wang X."/>
            <person name="Zhu J."/>
            <person name="Ruan X."/>
            <person name="Zhao L."/>
            <person name="Wei J."/>
            <person name="Que T."/>
            <person name="Du C."/>
            <person name="Cheng J."/>
            <person name="Dai P."/>
            <person name="Han X."/>
            <person name="Huang E."/>
            <person name="Gao Y."/>
            <person name="Liu J."/>
            <person name="Shao H."/>
            <person name="Ye R."/>
            <person name="Li L."/>
            <person name="Wei W."/>
            <person name="Wang X."/>
            <person name="Wang C."/>
            <person name="Yang T."/>
            <person name="Huo Q."/>
            <person name="Li W."/>
            <person name="Guo W."/>
            <person name="Chen H."/>
            <person name="Zhou L."/>
            <person name="Ni X."/>
            <person name="Tian J."/>
            <person name="Zhou Y."/>
            <person name="Sheng Y."/>
            <person name="Liu T."/>
            <person name="Pan Y."/>
            <person name="Xia L."/>
            <person name="Li J."/>
            <person name="Zhao F."/>
            <person name="Cao W."/>
        </authorList>
    </citation>
    <scope>NUCLEOTIDE SEQUENCE</scope>
    <source>
        <strain evidence="1">Hyas-2018</strain>
    </source>
</reference>
<sequence>MRRAKRPPPPVPAARRLVDMPYYVSDVNPDYTAALGLFQHLNTEELQKLLNDDDRVDSMVKDLQQTMAEHQQRWEQMSEAQLGTLENFLATIRHKLGSKEAPNVCQFMDSFKNFWIKKLFRLSAQQKCDSTGAFFANIEEALAFVPLSSAPALSRSRRHESVCASVQVPSQESTGITRENVMYHIARTLVKDFLNMRPVDCTCHGMLLDKDGGASSKRDKFFALLKEDGVAECLFSDIAETAEECLNYTKELDRCFNEEIAYIIHCTNICKYLVQVKNAENEREMLLASNKSLAEFNLSQEPNLRQSRQKLKELYEQAQELMNEVEQNKKTLDSLGGQSSLETTLALLQTAAAQAEEESEKIASSFLDGERTVEPFLEEFVESRKLAHLRRIKAEKMTELLTRRLPRPMGGSVPARPAPPAPAYPLPPAGPMPPYPTSHYPMPMPFIQEVQHPRPRTWQVPSQFAQASISEDVKDGLEDLDVPVVREQQLPLCSHG</sequence>
<evidence type="ECO:0000313" key="1">
    <source>
        <dbReference type="EMBL" id="KAH6934570.1"/>
    </source>
</evidence>
<keyword evidence="2" id="KW-1185">Reference proteome</keyword>
<organism evidence="1 2">
    <name type="scientific">Hyalomma asiaticum</name>
    <name type="common">Tick</name>
    <dbReference type="NCBI Taxonomy" id="266040"/>
    <lineage>
        <taxon>Eukaryota</taxon>
        <taxon>Metazoa</taxon>
        <taxon>Ecdysozoa</taxon>
        <taxon>Arthropoda</taxon>
        <taxon>Chelicerata</taxon>
        <taxon>Arachnida</taxon>
        <taxon>Acari</taxon>
        <taxon>Parasitiformes</taxon>
        <taxon>Ixodida</taxon>
        <taxon>Ixodoidea</taxon>
        <taxon>Ixodidae</taxon>
        <taxon>Hyalomminae</taxon>
        <taxon>Hyalomma</taxon>
    </lineage>
</organism>